<dbReference type="AlphaFoldDB" id="A0A4Q0M4X8"/>
<evidence type="ECO:0000313" key="9">
    <source>
        <dbReference type="Proteomes" id="UP000290848"/>
    </source>
</evidence>
<evidence type="ECO:0000256" key="4">
    <source>
        <dbReference type="ARBA" id="ARBA00022691"/>
    </source>
</evidence>
<keyword evidence="3 6" id="KW-0808">Transferase</keyword>
<feature type="active site" description="Nucleophile" evidence="6">
    <location>
        <position position="230"/>
    </location>
</feature>
<dbReference type="InterPro" id="IPR031341">
    <property type="entry name" value="Methyltr_RsmF_N"/>
</dbReference>
<dbReference type="InterPro" id="IPR029063">
    <property type="entry name" value="SAM-dependent_MTases_sf"/>
</dbReference>
<evidence type="ECO:0000259" key="7">
    <source>
        <dbReference type="PROSITE" id="PS51686"/>
    </source>
</evidence>
<gene>
    <name evidence="8" type="ORF">EKH83_17485</name>
</gene>
<comment type="similarity">
    <text evidence="6">Belongs to the class I-like SAM-binding methyltransferase superfamily. RsmB/NOP family.</text>
</comment>
<proteinExistence type="inferred from homology"/>
<dbReference type="GO" id="GO:0008173">
    <property type="term" value="F:RNA methyltransferase activity"/>
    <property type="evidence" value="ECO:0007669"/>
    <property type="project" value="InterPro"/>
</dbReference>
<evidence type="ECO:0000256" key="5">
    <source>
        <dbReference type="ARBA" id="ARBA00022884"/>
    </source>
</evidence>
<keyword evidence="2 6" id="KW-0489">Methyltransferase</keyword>
<keyword evidence="5 6" id="KW-0694">RNA-binding</keyword>
<protein>
    <submittedName>
        <fullName evidence="8">RNA methyltransferase</fullName>
    </submittedName>
</protein>
<dbReference type="Pfam" id="PF17125">
    <property type="entry name" value="Methyltr_RsmF_N"/>
    <property type="match status" value="1"/>
</dbReference>
<dbReference type="Gene3D" id="2.30.130.60">
    <property type="match status" value="1"/>
</dbReference>
<dbReference type="Proteomes" id="UP000290848">
    <property type="component" value="Unassembled WGS sequence"/>
</dbReference>
<dbReference type="Pfam" id="PF01189">
    <property type="entry name" value="Methyltr_RsmB-F"/>
    <property type="match status" value="1"/>
</dbReference>
<reference evidence="8 9" key="1">
    <citation type="submission" date="2018-12" db="EMBL/GenBank/DDBJ databases">
        <title>The Draft Genome Sequence of the Soil Bacterium Pedobacter tournemirensis R1.</title>
        <authorList>
            <person name="He J."/>
        </authorList>
    </citation>
    <scope>NUCLEOTIDE SEQUENCE [LARGE SCALE GENOMIC DNA]</scope>
    <source>
        <strain evidence="8 9">R1</strain>
    </source>
</reference>
<name>A0A4Q0M4X8_9SPHI</name>
<dbReference type="GO" id="GO:0003723">
    <property type="term" value="F:RNA binding"/>
    <property type="evidence" value="ECO:0007669"/>
    <property type="project" value="UniProtKB-UniRule"/>
</dbReference>
<organism evidence="8 9">
    <name type="scientific">Arcticibacter tournemirensis</name>
    <dbReference type="NCBI Taxonomy" id="699437"/>
    <lineage>
        <taxon>Bacteria</taxon>
        <taxon>Pseudomonadati</taxon>
        <taxon>Bacteroidota</taxon>
        <taxon>Sphingobacteriia</taxon>
        <taxon>Sphingobacteriales</taxon>
        <taxon>Sphingobacteriaceae</taxon>
        <taxon>Arcticibacter</taxon>
    </lineage>
</organism>
<dbReference type="GO" id="GO:0001510">
    <property type="term" value="P:RNA methylation"/>
    <property type="evidence" value="ECO:0007669"/>
    <property type="project" value="InterPro"/>
</dbReference>
<feature type="binding site" evidence="6">
    <location>
        <position position="133"/>
    </location>
    <ligand>
        <name>S-adenosyl-L-methionine</name>
        <dbReference type="ChEBI" id="CHEBI:59789"/>
    </ligand>
</feature>
<feature type="binding site" evidence="6">
    <location>
        <position position="177"/>
    </location>
    <ligand>
        <name>S-adenosyl-L-methionine</name>
        <dbReference type="ChEBI" id="CHEBI:59789"/>
    </ligand>
</feature>
<dbReference type="CDD" id="cd02440">
    <property type="entry name" value="AdoMet_MTases"/>
    <property type="match status" value="1"/>
</dbReference>
<dbReference type="PROSITE" id="PS51686">
    <property type="entry name" value="SAM_MT_RSMB_NOP"/>
    <property type="match status" value="1"/>
</dbReference>
<keyword evidence="4 6" id="KW-0949">S-adenosyl-L-methionine</keyword>
<dbReference type="Gene3D" id="3.30.70.1170">
    <property type="entry name" value="Sun protein, domain 3"/>
    <property type="match status" value="1"/>
</dbReference>
<feature type="binding site" evidence="6">
    <location>
        <begin position="109"/>
        <end position="115"/>
    </location>
    <ligand>
        <name>S-adenosyl-L-methionine</name>
        <dbReference type="ChEBI" id="CHEBI:59789"/>
    </ligand>
</feature>
<evidence type="ECO:0000256" key="3">
    <source>
        <dbReference type="ARBA" id="ARBA00022679"/>
    </source>
</evidence>
<evidence type="ECO:0000256" key="2">
    <source>
        <dbReference type="ARBA" id="ARBA00022603"/>
    </source>
</evidence>
<evidence type="ECO:0000313" key="8">
    <source>
        <dbReference type="EMBL" id="RXF67843.1"/>
    </source>
</evidence>
<dbReference type="Pfam" id="PF13636">
    <property type="entry name" value="Methyltranf_PUA"/>
    <property type="match status" value="1"/>
</dbReference>
<dbReference type="EMBL" id="RXOC01000014">
    <property type="protein sequence ID" value="RXF67843.1"/>
    <property type="molecule type" value="Genomic_DNA"/>
</dbReference>
<dbReference type="SUPFAM" id="SSF53335">
    <property type="entry name" value="S-adenosyl-L-methionine-dependent methyltransferases"/>
    <property type="match status" value="1"/>
</dbReference>
<dbReference type="InterPro" id="IPR001678">
    <property type="entry name" value="MeTrfase_RsmB-F_NOP2_dom"/>
</dbReference>
<dbReference type="InterPro" id="IPR027391">
    <property type="entry name" value="Nol1_Nop2_Fmu_2"/>
</dbReference>
<dbReference type="PANTHER" id="PTHR22807">
    <property type="entry name" value="NOP2 YEAST -RELATED NOL1/NOP2/FMU SUN DOMAIN-CONTAINING"/>
    <property type="match status" value="1"/>
</dbReference>
<accession>A0A4Q0M4X8</accession>
<sequence>MSNRLPSALLRALIEEHGIEERSFLDEHENNVQLTSIRLNPLKKTDKFNAEEQVPWCKNGRYLKERPSFIGDPLFHAGCYYVQEASSMFLERALEQADLSVPVKVLDLCAAPGGKSTLIASLLHPESLLVSNEIIKSRVPVLSDNLTKWGALNCVVSNNDPRDFGRLEGYFDIMVVDAPCSGSGMFRKDPAAINEWSENNVQLCSERQQRILADAYPALKEGGLLIYSTCSYSSEENEQIADWLSDTYKLSSVRLPIEASWGIEETVSEKHTCYGYRFYPHKVKGEGFFITCFRKQDGIEKDTPQLKLSKLNQNDVLAIEKWIASENLSLIPAKDGYCLIPSSLKNDILLLQSKLYLKKSGVYAGKFAGKDFLPDQELAQSNVLNNTVSRIGLSKEEALKYLRKDTLLIPEAKTGWTLMCYEGFGLGWAKVLPNRVNNYYPKELRILKEFN</sequence>
<comment type="caution">
    <text evidence="8">The sequence shown here is derived from an EMBL/GenBank/DDBJ whole genome shotgun (WGS) entry which is preliminary data.</text>
</comment>
<dbReference type="InterPro" id="IPR023267">
    <property type="entry name" value="RCMT"/>
</dbReference>
<evidence type="ECO:0000256" key="1">
    <source>
        <dbReference type="ARBA" id="ARBA00022490"/>
    </source>
</evidence>
<dbReference type="Gene3D" id="3.40.50.150">
    <property type="entry name" value="Vaccinia Virus protein VP39"/>
    <property type="match status" value="1"/>
</dbReference>
<feature type="binding site" evidence="6">
    <location>
        <position position="160"/>
    </location>
    <ligand>
        <name>S-adenosyl-L-methionine</name>
        <dbReference type="ChEBI" id="CHEBI:59789"/>
    </ligand>
</feature>
<dbReference type="InterPro" id="IPR049560">
    <property type="entry name" value="MeTrfase_RsmB-F_NOP2_cat"/>
</dbReference>
<evidence type="ECO:0000256" key="6">
    <source>
        <dbReference type="PROSITE-ProRule" id="PRU01023"/>
    </source>
</evidence>
<dbReference type="PANTHER" id="PTHR22807:SF30">
    <property type="entry name" value="28S RRNA (CYTOSINE(4447)-C(5))-METHYLTRANSFERASE-RELATED"/>
    <property type="match status" value="1"/>
</dbReference>
<feature type="domain" description="SAM-dependent MTase RsmB/NOP-type" evidence="7">
    <location>
        <begin position="1"/>
        <end position="296"/>
    </location>
</feature>
<dbReference type="RefSeq" id="WP_128770756.1">
    <property type="nucleotide sequence ID" value="NZ_RXOC01000014.1"/>
</dbReference>
<keyword evidence="1" id="KW-0963">Cytoplasm</keyword>
<dbReference type="PRINTS" id="PR02008">
    <property type="entry name" value="RCMTFAMILY"/>
</dbReference>